<dbReference type="RefSeq" id="WP_131823427.1">
    <property type="nucleotide sequence ID" value="NZ_JAGIOP010000001.1"/>
</dbReference>
<dbReference type="EMBL" id="JAGIOP010000001">
    <property type="protein sequence ID" value="MBP2451815.1"/>
    <property type="molecule type" value="Genomic_DNA"/>
</dbReference>
<feature type="region of interest" description="Disordered" evidence="1">
    <location>
        <begin position="1"/>
        <end position="21"/>
    </location>
</feature>
<accession>A0ABS4ZQP1</accession>
<gene>
    <name evidence="2" type="ORF">JOF57_001700</name>
</gene>
<dbReference type="Proteomes" id="UP000694460">
    <property type="component" value="Unassembled WGS sequence"/>
</dbReference>
<name>A0ABS4ZQP1_9MYCO</name>
<keyword evidence="3" id="KW-1185">Reference proteome</keyword>
<organism evidence="2 3">
    <name type="scientific">Mycolicibacterium lutetiense</name>
    <dbReference type="NCBI Taxonomy" id="1641992"/>
    <lineage>
        <taxon>Bacteria</taxon>
        <taxon>Bacillati</taxon>
        <taxon>Actinomycetota</taxon>
        <taxon>Actinomycetes</taxon>
        <taxon>Mycobacteriales</taxon>
        <taxon>Mycobacteriaceae</taxon>
        <taxon>Mycolicibacterium</taxon>
    </lineage>
</organism>
<evidence type="ECO:0000256" key="1">
    <source>
        <dbReference type="SAM" id="MobiDB-lite"/>
    </source>
</evidence>
<evidence type="ECO:0000313" key="3">
    <source>
        <dbReference type="Proteomes" id="UP000694460"/>
    </source>
</evidence>
<evidence type="ECO:0000313" key="2">
    <source>
        <dbReference type="EMBL" id="MBP2451815.1"/>
    </source>
</evidence>
<comment type="caution">
    <text evidence="2">The sequence shown here is derived from an EMBL/GenBank/DDBJ whole genome shotgun (WGS) entry which is preliminary data.</text>
</comment>
<reference evidence="2 3" key="1">
    <citation type="submission" date="2021-03" db="EMBL/GenBank/DDBJ databases">
        <title>Sequencing the genomes of 1000 actinobacteria strains.</title>
        <authorList>
            <person name="Klenk H.-P."/>
        </authorList>
    </citation>
    <scope>NUCLEOTIDE SEQUENCE [LARGE SCALE GENOMIC DNA]</scope>
    <source>
        <strain evidence="2 3">DSM 46713</strain>
    </source>
</reference>
<proteinExistence type="predicted"/>
<sequence>MNAIDPGGSIDRDCPAGMDAPTRHVYPDTRADAFTNAASGEVPGRALVHHPSVLNSDAHQLRGDFVVHLRVTLGRRRGICGFDGGDCRHGPGAPPLCHCLTLPAVPEHVFELLQGNMIGIDDTPFPFSAFETGIFPLST</sequence>
<protein>
    <recommendedName>
        <fullName evidence="4">Transposase</fullName>
    </recommendedName>
</protein>
<evidence type="ECO:0008006" key="4">
    <source>
        <dbReference type="Google" id="ProtNLM"/>
    </source>
</evidence>